<evidence type="ECO:0000313" key="3">
    <source>
        <dbReference type="Proteomes" id="UP000324479"/>
    </source>
</evidence>
<keyword evidence="3" id="KW-1185">Reference proteome</keyword>
<organism evidence="2 3">
    <name type="scientific">Roseiconus nitratireducens</name>
    <dbReference type="NCBI Taxonomy" id="2605748"/>
    <lineage>
        <taxon>Bacteria</taxon>
        <taxon>Pseudomonadati</taxon>
        <taxon>Planctomycetota</taxon>
        <taxon>Planctomycetia</taxon>
        <taxon>Pirellulales</taxon>
        <taxon>Pirellulaceae</taxon>
        <taxon>Roseiconus</taxon>
    </lineage>
</organism>
<dbReference type="Proteomes" id="UP000324479">
    <property type="component" value="Unassembled WGS sequence"/>
</dbReference>
<comment type="caution">
    <text evidence="2">The sequence shown here is derived from an EMBL/GenBank/DDBJ whole genome shotgun (WGS) entry which is preliminary data.</text>
</comment>
<dbReference type="InterPro" id="IPR000801">
    <property type="entry name" value="Esterase-like"/>
</dbReference>
<name>A0A5M6D6S7_9BACT</name>
<dbReference type="PANTHER" id="PTHR43037">
    <property type="entry name" value="UNNAMED PRODUCT-RELATED"/>
    <property type="match status" value="1"/>
</dbReference>
<dbReference type="PANTHER" id="PTHR43037:SF1">
    <property type="entry name" value="BLL1128 PROTEIN"/>
    <property type="match status" value="1"/>
</dbReference>
<dbReference type="InterPro" id="IPR029058">
    <property type="entry name" value="AB_hydrolase_fold"/>
</dbReference>
<dbReference type="AlphaFoldDB" id="A0A5M6D6S7"/>
<evidence type="ECO:0000256" key="1">
    <source>
        <dbReference type="ARBA" id="ARBA00022729"/>
    </source>
</evidence>
<evidence type="ECO:0000313" key="2">
    <source>
        <dbReference type="EMBL" id="KAA5543247.1"/>
    </source>
</evidence>
<proteinExistence type="predicted"/>
<gene>
    <name evidence="2" type="ORF">FYK55_13300</name>
</gene>
<reference evidence="2 3" key="1">
    <citation type="submission" date="2019-08" db="EMBL/GenBank/DDBJ databases">
        <authorList>
            <person name="Dhanesh K."/>
            <person name="Kumar G."/>
            <person name="Sasikala C."/>
            <person name="Venkata Ramana C."/>
        </authorList>
    </citation>
    <scope>NUCLEOTIDE SEQUENCE [LARGE SCALE GENOMIC DNA]</scope>
    <source>
        <strain evidence="2 3">JC645</strain>
    </source>
</reference>
<dbReference type="InterPro" id="IPR050955">
    <property type="entry name" value="Plant_Biomass_Hydrol_Est"/>
</dbReference>
<sequence length="297" mass="33272">MVSNLVPRLQDEHRFPMNRFDASLLWNSVADDSADDSCELEEPASYGTFDESCDESDGECSSVLQSAPAGETFFVPLSYEPNYRYPLIVWLHSDGFNENQVCHVMPHVSTRNYLGVGVRGTQAIDAAGHRFDWHSSSAAMDVAQRRVLHAVRAATSKYSVHPDRIVLAGYQRGGTMAMQIAMRNPEMFAAAISLGGTLGRVGGATIDLDQLRQRRLPMLWQWSIQGDHYSQETLVKEIQFVMNVRSQIEIRQYRNDDEMNTVVLSDLNQWVMDHVVGGAPVAKINPWDSSPTSFSEN</sequence>
<dbReference type="EMBL" id="VWOX01000006">
    <property type="protein sequence ID" value="KAA5543247.1"/>
    <property type="molecule type" value="Genomic_DNA"/>
</dbReference>
<dbReference type="Gene3D" id="3.40.50.1820">
    <property type="entry name" value="alpha/beta hydrolase"/>
    <property type="match status" value="1"/>
</dbReference>
<dbReference type="Pfam" id="PF00756">
    <property type="entry name" value="Esterase"/>
    <property type="match status" value="1"/>
</dbReference>
<accession>A0A5M6D6S7</accession>
<dbReference type="SUPFAM" id="SSF53474">
    <property type="entry name" value="alpha/beta-Hydrolases"/>
    <property type="match status" value="1"/>
</dbReference>
<protein>
    <submittedName>
        <fullName evidence="2">Phospholipase</fullName>
    </submittedName>
</protein>
<keyword evidence="1" id="KW-0732">Signal</keyword>